<name>X0WVU5_9ZZZZ</name>
<reference evidence="1" key="1">
    <citation type="journal article" date="2014" name="Front. Microbiol.">
        <title>High frequency of phylogenetically diverse reductive dehalogenase-homologous genes in deep subseafloor sedimentary metagenomes.</title>
        <authorList>
            <person name="Kawai M."/>
            <person name="Futagami T."/>
            <person name="Toyoda A."/>
            <person name="Takaki Y."/>
            <person name="Nishi S."/>
            <person name="Hori S."/>
            <person name="Arai W."/>
            <person name="Tsubouchi T."/>
            <person name="Morono Y."/>
            <person name="Uchiyama I."/>
            <person name="Ito T."/>
            <person name="Fujiyama A."/>
            <person name="Inagaki F."/>
            <person name="Takami H."/>
        </authorList>
    </citation>
    <scope>NUCLEOTIDE SEQUENCE</scope>
    <source>
        <strain evidence="1">Expedition CK06-06</strain>
    </source>
</reference>
<evidence type="ECO:0000313" key="1">
    <source>
        <dbReference type="EMBL" id="GAG35089.1"/>
    </source>
</evidence>
<accession>X0WVU5</accession>
<dbReference type="PANTHER" id="PTHR11228">
    <property type="entry name" value="RADICAL SAM DOMAIN PROTEIN"/>
    <property type="match status" value="1"/>
</dbReference>
<dbReference type="InterPro" id="IPR050377">
    <property type="entry name" value="Radical_SAM_PqqE_MftC-like"/>
</dbReference>
<dbReference type="Gene3D" id="3.20.20.70">
    <property type="entry name" value="Aldolase class I"/>
    <property type="match status" value="1"/>
</dbReference>
<proteinExistence type="predicted"/>
<dbReference type="CDD" id="cd21123">
    <property type="entry name" value="SPASM_MftC-like"/>
    <property type="match status" value="1"/>
</dbReference>
<comment type="caution">
    <text evidence="1">The sequence shown here is derived from an EMBL/GenBank/DDBJ whole genome shotgun (WGS) entry which is preliminary data.</text>
</comment>
<dbReference type="InterPro" id="IPR023885">
    <property type="entry name" value="4Fe4S-binding_SPASM_dom"/>
</dbReference>
<dbReference type="SUPFAM" id="SSF102114">
    <property type="entry name" value="Radical SAM enzymes"/>
    <property type="match status" value="1"/>
</dbReference>
<dbReference type="PANTHER" id="PTHR11228:SF7">
    <property type="entry name" value="PQQA PEPTIDE CYCLASE"/>
    <property type="match status" value="1"/>
</dbReference>
<dbReference type="InterPro" id="IPR058240">
    <property type="entry name" value="rSAM_sf"/>
</dbReference>
<protein>
    <recommendedName>
        <fullName evidence="2">4Fe4S-binding SPASM domain-containing protein</fullName>
    </recommendedName>
</protein>
<evidence type="ECO:0008006" key="2">
    <source>
        <dbReference type="Google" id="ProtNLM"/>
    </source>
</evidence>
<dbReference type="AlphaFoldDB" id="X0WVU5"/>
<dbReference type="NCBIfam" id="TIGR04085">
    <property type="entry name" value="rSAM_more_4Fe4S"/>
    <property type="match status" value="1"/>
</dbReference>
<feature type="non-terminal residue" evidence="1">
    <location>
        <position position="1"/>
    </location>
</feature>
<gene>
    <name evidence="1" type="ORF">S01H1_63377</name>
</gene>
<sequence length="121" mass="13627">QPERAAEVLQLLRWNGGNSSGIAIGAVDHLGNVHADQFWQHHSFGNVRDRPFGEIWTDTSDPLMAGLKNRKPLLKGRCATCQYLDICNGNFRVRAEAVYDDVWAPDPACYFTDEEIRRDGP</sequence>
<dbReference type="InterPro" id="IPR013785">
    <property type="entry name" value="Aldolase_TIM"/>
</dbReference>
<dbReference type="EMBL" id="BARS01041701">
    <property type="protein sequence ID" value="GAG35089.1"/>
    <property type="molecule type" value="Genomic_DNA"/>
</dbReference>
<dbReference type="GO" id="GO:0006783">
    <property type="term" value="P:heme biosynthetic process"/>
    <property type="evidence" value="ECO:0007669"/>
    <property type="project" value="TreeGrafter"/>
</dbReference>
<organism evidence="1">
    <name type="scientific">marine sediment metagenome</name>
    <dbReference type="NCBI Taxonomy" id="412755"/>
    <lineage>
        <taxon>unclassified sequences</taxon>
        <taxon>metagenomes</taxon>
        <taxon>ecological metagenomes</taxon>
    </lineage>
</organism>